<evidence type="ECO:0000313" key="1">
    <source>
        <dbReference type="EMBL" id="PJA47148.1"/>
    </source>
</evidence>
<dbReference type="Proteomes" id="UP000229749">
    <property type="component" value="Unassembled WGS sequence"/>
</dbReference>
<proteinExistence type="predicted"/>
<dbReference type="InterPro" id="IPR027417">
    <property type="entry name" value="P-loop_NTPase"/>
</dbReference>
<dbReference type="EMBL" id="PFWS01000046">
    <property type="protein sequence ID" value="PJA47148.1"/>
    <property type="molecule type" value="Genomic_DNA"/>
</dbReference>
<accession>A0A2M7XGZ6</accession>
<evidence type="ECO:0000313" key="2">
    <source>
        <dbReference type="Proteomes" id="UP000229749"/>
    </source>
</evidence>
<dbReference type="SUPFAM" id="SSF52540">
    <property type="entry name" value="P-loop containing nucleoside triphosphate hydrolases"/>
    <property type="match status" value="1"/>
</dbReference>
<gene>
    <name evidence="1" type="ORF">CO172_02940</name>
</gene>
<comment type="caution">
    <text evidence="1">The sequence shown here is derived from an EMBL/GenBank/DDBJ whole genome shotgun (WGS) entry which is preliminary data.</text>
</comment>
<feature type="non-terminal residue" evidence="1">
    <location>
        <position position="163"/>
    </location>
</feature>
<dbReference type="AlphaFoldDB" id="A0A2M7XGZ6"/>
<sequence length="163" mass="19524">MYDMPRSCRSPETKLIKRDGEKVLLYDGLFLPPDFFPDIVFIDASPHSRLIRRLMRDPIRKNISAGKYDQFMTFTLFYMLGTVFPMHMCHVEPIRDRADYVIYNEYDTEFEFAGVTHPPLEGKIERRYYFPGRFRESIEILYSGGQYWFDYKLESIDLLLNRC</sequence>
<reference evidence="2" key="1">
    <citation type="submission" date="2017-09" db="EMBL/GenBank/DDBJ databases">
        <title>Depth-based differentiation of microbial function through sediment-hosted aquifers and enrichment of novel symbionts in the deep terrestrial subsurface.</title>
        <authorList>
            <person name="Probst A.J."/>
            <person name="Ladd B."/>
            <person name="Jarett J.K."/>
            <person name="Geller-Mcgrath D.E."/>
            <person name="Sieber C.M.K."/>
            <person name="Emerson J.B."/>
            <person name="Anantharaman K."/>
            <person name="Thomas B.C."/>
            <person name="Malmstrom R."/>
            <person name="Stieglmeier M."/>
            <person name="Klingl A."/>
            <person name="Woyke T."/>
            <person name="Ryan C.M."/>
            <person name="Banfield J.F."/>
        </authorList>
    </citation>
    <scope>NUCLEOTIDE SEQUENCE [LARGE SCALE GENOMIC DNA]</scope>
</reference>
<protein>
    <submittedName>
        <fullName evidence="1">Uncharacterized protein</fullName>
    </submittedName>
</protein>
<name>A0A2M7XGZ6_9BACT</name>
<organism evidence="1 2">
    <name type="scientific">Candidatus Uhrbacteria bacterium CG_4_9_14_3_um_filter_36_7</name>
    <dbReference type="NCBI Taxonomy" id="1975033"/>
    <lineage>
        <taxon>Bacteria</taxon>
        <taxon>Candidatus Uhriibacteriota</taxon>
    </lineage>
</organism>
<dbReference type="Gene3D" id="3.40.50.300">
    <property type="entry name" value="P-loop containing nucleotide triphosphate hydrolases"/>
    <property type="match status" value="1"/>
</dbReference>